<dbReference type="PANTHER" id="PTHR30176">
    <property type="entry name" value="FERREDOXIN-TYPE PROTEIN NAPH"/>
    <property type="match status" value="1"/>
</dbReference>
<feature type="region of interest" description="Disordered" evidence="7">
    <location>
        <begin position="1"/>
        <end position="26"/>
    </location>
</feature>
<evidence type="ECO:0000256" key="7">
    <source>
        <dbReference type="SAM" id="MobiDB-lite"/>
    </source>
</evidence>
<keyword evidence="5" id="KW-0408">Iron</keyword>
<proteinExistence type="predicted"/>
<keyword evidence="8" id="KW-1133">Transmembrane helix</keyword>
<comment type="caution">
    <text evidence="10">The sequence shown here is derived from an EMBL/GenBank/DDBJ whole genome shotgun (WGS) entry which is preliminary data.</text>
</comment>
<dbReference type="AlphaFoldDB" id="A0A5A7N9R5"/>
<dbReference type="SUPFAM" id="SSF54862">
    <property type="entry name" value="4Fe-4S ferredoxins"/>
    <property type="match status" value="1"/>
</dbReference>
<dbReference type="EMBL" id="BKCN01000017">
    <property type="protein sequence ID" value="GER05103.1"/>
    <property type="molecule type" value="Genomic_DNA"/>
</dbReference>
<dbReference type="PROSITE" id="PS51379">
    <property type="entry name" value="4FE4S_FER_2"/>
    <property type="match status" value="1"/>
</dbReference>
<evidence type="ECO:0000256" key="3">
    <source>
        <dbReference type="ARBA" id="ARBA00022723"/>
    </source>
</evidence>
<dbReference type="GO" id="GO:0005886">
    <property type="term" value="C:plasma membrane"/>
    <property type="evidence" value="ECO:0007669"/>
    <property type="project" value="TreeGrafter"/>
</dbReference>
<dbReference type="InterPro" id="IPR032879">
    <property type="entry name" value="FixG_C"/>
</dbReference>
<evidence type="ECO:0000256" key="1">
    <source>
        <dbReference type="ARBA" id="ARBA00022448"/>
    </source>
</evidence>
<evidence type="ECO:0000313" key="11">
    <source>
        <dbReference type="Proteomes" id="UP000324996"/>
    </source>
</evidence>
<dbReference type="GO" id="GO:0046872">
    <property type="term" value="F:metal ion binding"/>
    <property type="evidence" value="ECO:0007669"/>
    <property type="project" value="UniProtKB-KW"/>
</dbReference>
<evidence type="ECO:0000256" key="5">
    <source>
        <dbReference type="ARBA" id="ARBA00023004"/>
    </source>
</evidence>
<feature type="compositionally biased region" description="Low complexity" evidence="7">
    <location>
        <begin position="8"/>
        <end position="19"/>
    </location>
</feature>
<dbReference type="InterPro" id="IPR051684">
    <property type="entry name" value="Electron_Trans/Redox"/>
</dbReference>
<evidence type="ECO:0000256" key="2">
    <source>
        <dbReference type="ARBA" id="ARBA00022485"/>
    </source>
</evidence>
<dbReference type="NCBIfam" id="TIGR02745">
    <property type="entry name" value="ccoG_rdxA_fixG"/>
    <property type="match status" value="1"/>
</dbReference>
<dbReference type="InterPro" id="IPR014116">
    <property type="entry name" value="Cyt_c_oxidase_cbb3_FixG"/>
</dbReference>
<dbReference type="Gene3D" id="2.60.40.10">
    <property type="entry name" value="Immunoglobulins"/>
    <property type="match status" value="1"/>
</dbReference>
<gene>
    <name evidence="10" type="primary">fixG</name>
    <name evidence="10" type="ORF">JCM17846_27850</name>
</gene>
<dbReference type="Pfam" id="PF12801">
    <property type="entry name" value="Fer4_5"/>
    <property type="match status" value="1"/>
</dbReference>
<feature type="transmembrane region" description="Helical" evidence="8">
    <location>
        <begin position="213"/>
        <end position="231"/>
    </location>
</feature>
<dbReference type="InterPro" id="IPR013783">
    <property type="entry name" value="Ig-like_fold"/>
</dbReference>
<sequence>MIRLTDEAGAAHPMAGAAGTPLPPQPNKAAPLYQKRIKIYPKRVSGLFRNVKWVVMLITLGIYYITPWLRWDRGPSAPDQAVLLDLPNRRFYIFFIEIWPQEIYYLTGLLILSALALFLVTSLFGRVWCGYACPQTVWTDLFIWVERLVQGDRNKRMRLDKAPWRLEKIAKKSITHGIWLVISVATGGAWVFYFADAPTLLSDLLQGDAPMAAYIAIAALSFTTYSLGGLMREQVCTYMCPWPRIQGAMFDADTYLVSYKADRGEPRGPHKQGESWEGRGDCIDCKACVTVCPVGIDIRDGPQLECIQCALCVDACNEIMDRVDRPRGLIDYETLAMPQARAEGRETRPKLLRGRTIIYGLSILLTMAIMAYGLLTRSDLDLSVQQDRNPLYVLLSDGGVRNGYQLKIINKAHEERNFIIAIKGLDGYELSRPNHQGPVDVVSVGPDAQKTIRLYVALPKEGLNASRFRDGEAQIRIMLRQEDDQASGDLGDSARPVLASQNIGFRTPPQR</sequence>
<keyword evidence="6" id="KW-0411">Iron-sulfur</keyword>
<dbReference type="Pfam" id="PF11614">
    <property type="entry name" value="FixG_C"/>
    <property type="match status" value="1"/>
</dbReference>
<keyword evidence="4" id="KW-0249">Electron transport</keyword>
<feature type="transmembrane region" description="Helical" evidence="8">
    <location>
        <begin position="46"/>
        <end position="66"/>
    </location>
</feature>
<dbReference type="PANTHER" id="PTHR30176:SF3">
    <property type="entry name" value="FERREDOXIN-TYPE PROTEIN NAPH"/>
    <property type="match status" value="1"/>
</dbReference>
<evidence type="ECO:0000256" key="6">
    <source>
        <dbReference type="ARBA" id="ARBA00023014"/>
    </source>
</evidence>
<dbReference type="Proteomes" id="UP000324996">
    <property type="component" value="Unassembled WGS sequence"/>
</dbReference>
<dbReference type="InterPro" id="IPR017900">
    <property type="entry name" value="4Fe4S_Fe_S_CS"/>
</dbReference>
<dbReference type="Pfam" id="PF13746">
    <property type="entry name" value="Fer4_18"/>
    <property type="match status" value="1"/>
</dbReference>
<evidence type="ECO:0000313" key="10">
    <source>
        <dbReference type="EMBL" id="GER05103.1"/>
    </source>
</evidence>
<organism evidence="10 11">
    <name type="scientific">Iodidimonas nitroreducens</name>
    <dbReference type="NCBI Taxonomy" id="1236968"/>
    <lineage>
        <taxon>Bacteria</taxon>
        <taxon>Pseudomonadati</taxon>
        <taxon>Pseudomonadota</taxon>
        <taxon>Alphaproteobacteria</taxon>
        <taxon>Iodidimonadales</taxon>
        <taxon>Iodidimonadaceae</taxon>
        <taxon>Iodidimonas</taxon>
    </lineage>
</organism>
<keyword evidence="1" id="KW-0813">Transport</keyword>
<feature type="transmembrane region" description="Helical" evidence="8">
    <location>
        <begin position="357"/>
        <end position="375"/>
    </location>
</feature>
<dbReference type="InterPro" id="IPR017896">
    <property type="entry name" value="4Fe4S_Fe-S-bd"/>
</dbReference>
<keyword evidence="3" id="KW-0479">Metal-binding</keyword>
<keyword evidence="11" id="KW-1185">Reference proteome</keyword>
<dbReference type="GO" id="GO:0051539">
    <property type="term" value="F:4 iron, 4 sulfur cluster binding"/>
    <property type="evidence" value="ECO:0007669"/>
    <property type="project" value="UniProtKB-KW"/>
</dbReference>
<protein>
    <submittedName>
        <fullName evidence="10">Cytochrome c oxidase accessory protein CcoG</fullName>
    </submittedName>
</protein>
<dbReference type="PROSITE" id="PS00198">
    <property type="entry name" value="4FE4S_FER_1"/>
    <property type="match status" value="1"/>
</dbReference>
<keyword evidence="8" id="KW-0472">Membrane</keyword>
<keyword evidence="8" id="KW-0812">Transmembrane</keyword>
<feature type="domain" description="4Fe-4S ferredoxin-type" evidence="9">
    <location>
        <begin position="273"/>
        <end position="301"/>
    </location>
</feature>
<evidence type="ECO:0000256" key="8">
    <source>
        <dbReference type="SAM" id="Phobius"/>
    </source>
</evidence>
<keyword evidence="2" id="KW-0004">4Fe-4S</keyword>
<feature type="transmembrane region" description="Helical" evidence="8">
    <location>
        <begin position="103"/>
        <end position="124"/>
    </location>
</feature>
<reference evidence="10 11" key="1">
    <citation type="submission" date="2019-09" db="EMBL/GenBank/DDBJ databases">
        <title>NBRP : Genome information of microbial organism related human and environment.</title>
        <authorList>
            <person name="Hattori M."/>
            <person name="Oshima K."/>
            <person name="Inaba H."/>
            <person name="Suda W."/>
            <person name="Sakamoto M."/>
            <person name="Iino T."/>
            <person name="Kitahara M."/>
            <person name="Oshida Y."/>
            <person name="Iida T."/>
            <person name="Kudo T."/>
            <person name="Itoh T."/>
            <person name="Ohkuma M."/>
        </authorList>
    </citation>
    <scope>NUCLEOTIDE SEQUENCE [LARGE SCALE GENOMIC DNA]</scope>
    <source>
        <strain evidence="10 11">Q-1</strain>
    </source>
</reference>
<evidence type="ECO:0000259" key="9">
    <source>
        <dbReference type="PROSITE" id="PS51379"/>
    </source>
</evidence>
<accession>A0A5A7N9R5</accession>
<feature type="transmembrane region" description="Helical" evidence="8">
    <location>
        <begin position="174"/>
        <end position="193"/>
    </location>
</feature>
<name>A0A5A7N9R5_9PROT</name>
<feature type="region of interest" description="Disordered" evidence="7">
    <location>
        <begin position="484"/>
        <end position="511"/>
    </location>
</feature>
<evidence type="ECO:0000256" key="4">
    <source>
        <dbReference type="ARBA" id="ARBA00022982"/>
    </source>
</evidence>